<keyword evidence="2 4" id="KW-0732">Signal</keyword>
<dbReference type="OrthoDB" id="408631at2759"/>
<feature type="chain" id="PRO_5035472669" evidence="4">
    <location>
        <begin position="21"/>
        <end position="786"/>
    </location>
</feature>
<gene>
    <name evidence="6" type="primary">NLGN4X</name>
    <name evidence="6" type="ORF">BLAG_LOCUS7345</name>
</gene>
<evidence type="ECO:0000256" key="3">
    <source>
        <dbReference type="SAM" id="Phobius"/>
    </source>
</evidence>
<evidence type="ECO:0000313" key="7">
    <source>
        <dbReference type="Proteomes" id="UP000838412"/>
    </source>
</evidence>
<accession>A0A8J9YZK1</accession>
<dbReference type="InterPro" id="IPR002018">
    <property type="entry name" value="CarbesteraseB"/>
</dbReference>
<evidence type="ECO:0000259" key="5">
    <source>
        <dbReference type="Pfam" id="PF00135"/>
    </source>
</evidence>
<dbReference type="Gene3D" id="3.40.50.1820">
    <property type="entry name" value="alpha/beta hydrolase"/>
    <property type="match status" value="1"/>
</dbReference>
<sequence length="786" mass="87206">MDSMWVTSAVLTWILMTASADSNSGEVITTKYGSFRGRQVPPPKDRMRAVNKYLGIPYAKPPVGTLRFRPPQEPEAWDKDKVRDFTKFGPVCPQIVTSSVDTDLPSAIQAKEAMRPFLETMDEDCLYLNIYSPVINGPALDERYPLAVLVFIHGGGYTSGTGNAYDGTVLASHGAVVVVTINYRLGVLGFLSTEDEFASGNYGLLDQIAALDWISENIRHFGGDPTRVTLVGFGSGAACVNLLALSPKAAGKFRRAIIQSGSALGTSAIAEDSRHYATMLAEKLDCCRPDAAQTVQCLRNKPYQDLLLKNMTPPSFSYYPKFGPSVDGVIVPDQPRRLLEGDLFRSYDFMVGLSEEDGYKYIPSIAVIENGLSDDEYRNLISDFVNQVFPYRENEIQDAILFLYTNWGNDTNETRRAGIVRMLTEQQIAVPIVEVANLHSTKNTESSTYMYSYSYKAINTPNPKWVGAVHGDELPFVFGAPVAPKGIFQQLNFTKGESMLSVAMMTYWSNFAKTGDPQQPRLQATTFLHERPNRFESIQWAQYSIDNCSGCQETYLYLGMKPRVVESFRPQRIAFWIELVPKLLYPQEVPSNNYLYPPEDADELCQILDIGQTILTGGGLVVRRPDGWTKPSVGVTGSSTTCISISSTSASPSQFPGKTVPGLTGEWRPESPGSNISSQDKGQNYSELSIVIAVGTSLLVVNVLVFAVCYNRGRARTKRLEEVETRERIRLKVTDMREMLKAYEIAESCGASPCQTMELIELKDQRIENCAKLQEKRVSVTKTLVV</sequence>
<evidence type="ECO:0000256" key="4">
    <source>
        <dbReference type="SAM" id="SignalP"/>
    </source>
</evidence>
<comment type="similarity">
    <text evidence="1">Belongs to the type-B carboxylesterase/lipase family.</text>
</comment>
<dbReference type="SUPFAM" id="SSF53474">
    <property type="entry name" value="alpha/beta-Hydrolases"/>
    <property type="match status" value="1"/>
</dbReference>
<evidence type="ECO:0000256" key="1">
    <source>
        <dbReference type="ARBA" id="ARBA00005964"/>
    </source>
</evidence>
<keyword evidence="3" id="KW-0472">Membrane</keyword>
<dbReference type="PROSITE" id="PS00941">
    <property type="entry name" value="CARBOXYLESTERASE_B_2"/>
    <property type="match status" value="1"/>
</dbReference>
<dbReference type="Pfam" id="PF00135">
    <property type="entry name" value="COesterase"/>
    <property type="match status" value="1"/>
</dbReference>
<name>A0A8J9YZK1_BRALA</name>
<protein>
    <submittedName>
        <fullName evidence="6">NLGN4X protein</fullName>
    </submittedName>
</protein>
<organism evidence="6 7">
    <name type="scientific">Branchiostoma lanceolatum</name>
    <name type="common">Common lancelet</name>
    <name type="synonym">Amphioxus lanceolatum</name>
    <dbReference type="NCBI Taxonomy" id="7740"/>
    <lineage>
        <taxon>Eukaryota</taxon>
        <taxon>Metazoa</taxon>
        <taxon>Chordata</taxon>
        <taxon>Cephalochordata</taxon>
        <taxon>Leptocardii</taxon>
        <taxon>Amphioxiformes</taxon>
        <taxon>Branchiostomatidae</taxon>
        <taxon>Branchiostoma</taxon>
    </lineage>
</organism>
<keyword evidence="7" id="KW-1185">Reference proteome</keyword>
<dbReference type="InterPro" id="IPR029058">
    <property type="entry name" value="AB_hydrolase_fold"/>
</dbReference>
<dbReference type="PANTHER" id="PTHR43903">
    <property type="entry name" value="NEUROLIGIN"/>
    <property type="match status" value="1"/>
</dbReference>
<keyword evidence="3" id="KW-0812">Transmembrane</keyword>
<dbReference type="InterPro" id="IPR019819">
    <property type="entry name" value="Carboxylesterase_B_CS"/>
</dbReference>
<evidence type="ECO:0000313" key="6">
    <source>
        <dbReference type="EMBL" id="CAH1244797.1"/>
    </source>
</evidence>
<feature type="transmembrane region" description="Helical" evidence="3">
    <location>
        <begin position="688"/>
        <end position="710"/>
    </location>
</feature>
<feature type="signal peptide" evidence="4">
    <location>
        <begin position="1"/>
        <end position="20"/>
    </location>
</feature>
<dbReference type="Proteomes" id="UP000838412">
    <property type="component" value="Chromosome 14"/>
</dbReference>
<dbReference type="FunFam" id="3.40.50.1820:FF:000505">
    <property type="entry name" value="Uncharacterized protein"/>
    <property type="match status" value="1"/>
</dbReference>
<dbReference type="InterPro" id="IPR051093">
    <property type="entry name" value="Neuroligin/BSAL"/>
</dbReference>
<dbReference type="EMBL" id="OV696699">
    <property type="protein sequence ID" value="CAH1244797.1"/>
    <property type="molecule type" value="Genomic_DNA"/>
</dbReference>
<reference evidence="6" key="1">
    <citation type="submission" date="2022-01" db="EMBL/GenBank/DDBJ databases">
        <authorList>
            <person name="Braso-Vives M."/>
        </authorList>
    </citation>
    <scope>NUCLEOTIDE SEQUENCE</scope>
</reference>
<evidence type="ECO:0000256" key="2">
    <source>
        <dbReference type="ARBA" id="ARBA00022729"/>
    </source>
</evidence>
<dbReference type="AlphaFoldDB" id="A0A8J9YZK1"/>
<feature type="domain" description="Carboxylesterase type B" evidence="5">
    <location>
        <begin position="26"/>
        <end position="576"/>
    </location>
</feature>
<proteinExistence type="inferred from homology"/>
<keyword evidence="3" id="KW-1133">Transmembrane helix</keyword>